<sequence length="279" mass="32057">MANVRRGTDRIKSLFNMVIKVHGHVPKSQSPHTKHTWFSVIDYSFSIRNARTRLHQLDDCRESVIGSMMKKQKKADEIPQKLLLKVLIFFKPVLIFIFFNGRKSGAIKSGHRSTNDLWTLDGFGADILACVMSEKRAKKIDNMTAIRKIFEDFVKNCNSCYKILEYAAIDEELQSFRGRCSFRVYMPNKPAKYGLKLFALVDSVNYYTNDCASQYEKQTYLPSAIRLVSSDSPDFPLLMKYGANLLALLDTANKCLRFCKCSLIFFIYPPCSIENIDLH</sequence>
<evidence type="ECO:0000313" key="4">
    <source>
        <dbReference type="Proteomes" id="UP000325440"/>
    </source>
</evidence>
<protein>
    <submittedName>
        <fullName evidence="3">PiggyBac transposable element-derived protein</fullName>
    </submittedName>
</protein>
<dbReference type="Pfam" id="PF13843">
    <property type="entry name" value="DDE_Tnp_1_7"/>
    <property type="match status" value="1"/>
</dbReference>
<keyword evidence="1" id="KW-0472">Membrane</keyword>
<dbReference type="InterPro" id="IPR029526">
    <property type="entry name" value="PGBD"/>
</dbReference>
<reference evidence="3 4" key="1">
    <citation type="submission" date="2019-08" db="EMBL/GenBank/DDBJ databases">
        <authorList>
            <person name="Alioto T."/>
            <person name="Alioto T."/>
            <person name="Gomez Garrido J."/>
        </authorList>
    </citation>
    <scope>NUCLEOTIDE SEQUENCE [LARGE SCALE GENOMIC DNA]</scope>
</reference>
<evidence type="ECO:0000313" key="3">
    <source>
        <dbReference type="EMBL" id="VVC31520.1"/>
    </source>
</evidence>
<accession>A0A5E4MMC9</accession>
<feature type="transmembrane region" description="Helical" evidence="1">
    <location>
        <begin position="82"/>
        <end position="99"/>
    </location>
</feature>
<keyword evidence="4" id="KW-1185">Reference proteome</keyword>
<organism evidence="3 4">
    <name type="scientific">Cinara cedri</name>
    <dbReference type="NCBI Taxonomy" id="506608"/>
    <lineage>
        <taxon>Eukaryota</taxon>
        <taxon>Metazoa</taxon>
        <taxon>Ecdysozoa</taxon>
        <taxon>Arthropoda</taxon>
        <taxon>Hexapoda</taxon>
        <taxon>Insecta</taxon>
        <taxon>Pterygota</taxon>
        <taxon>Neoptera</taxon>
        <taxon>Paraneoptera</taxon>
        <taxon>Hemiptera</taxon>
        <taxon>Sternorrhyncha</taxon>
        <taxon>Aphidomorpha</taxon>
        <taxon>Aphidoidea</taxon>
        <taxon>Aphididae</taxon>
        <taxon>Lachninae</taxon>
        <taxon>Cinara</taxon>
    </lineage>
</organism>
<dbReference type="Proteomes" id="UP000325440">
    <property type="component" value="Unassembled WGS sequence"/>
</dbReference>
<feature type="domain" description="PiggyBac transposable element-derived protein" evidence="2">
    <location>
        <begin position="135"/>
        <end position="210"/>
    </location>
</feature>
<dbReference type="OrthoDB" id="6620323at2759"/>
<dbReference type="PANTHER" id="PTHR46599:SF6">
    <property type="entry name" value="DUAL SPECIFICITY PHOSPHATASE 26"/>
    <property type="match status" value="1"/>
</dbReference>
<gene>
    <name evidence="3" type="ORF">CINCED_3A007514</name>
</gene>
<keyword evidence="1" id="KW-0812">Transmembrane</keyword>
<dbReference type="AlphaFoldDB" id="A0A5E4MMC9"/>
<dbReference type="EMBL" id="CABPRJ010000950">
    <property type="protein sequence ID" value="VVC31520.1"/>
    <property type="molecule type" value="Genomic_DNA"/>
</dbReference>
<evidence type="ECO:0000256" key="1">
    <source>
        <dbReference type="SAM" id="Phobius"/>
    </source>
</evidence>
<evidence type="ECO:0000259" key="2">
    <source>
        <dbReference type="Pfam" id="PF13843"/>
    </source>
</evidence>
<keyword evidence="1" id="KW-1133">Transmembrane helix</keyword>
<proteinExistence type="predicted"/>
<dbReference type="PANTHER" id="PTHR46599">
    <property type="entry name" value="PIGGYBAC TRANSPOSABLE ELEMENT-DERIVED PROTEIN 4"/>
    <property type="match status" value="1"/>
</dbReference>
<name>A0A5E4MMC9_9HEMI</name>